<dbReference type="PIRSF" id="PIRSF002599">
    <property type="entry name" value="Cold_shock_A"/>
    <property type="match status" value="1"/>
</dbReference>
<keyword evidence="1" id="KW-1133">Transmembrane helix</keyword>
<reference evidence="2 3" key="1">
    <citation type="journal article" date="2018" name="J. Microbiol.">
        <title>Leifsonia flava sp. nov., a novel actinobacterium isolated from the rhizosphere of Aquilegia viridiflora.</title>
        <authorList>
            <person name="Cai Y."/>
            <person name="Tao W.Z."/>
            <person name="Ma Y.J."/>
            <person name="Cheng J."/>
            <person name="Zhang M.Y."/>
            <person name="Zhang Y.X."/>
        </authorList>
    </citation>
    <scope>NUCLEOTIDE SEQUENCE [LARGE SCALE GENOMIC DNA]</scope>
    <source>
        <strain evidence="2 3">SYP-B2174</strain>
    </source>
</reference>
<evidence type="ECO:0000313" key="3">
    <source>
        <dbReference type="Proteomes" id="UP000298127"/>
    </source>
</evidence>
<feature type="transmembrane region" description="Helical" evidence="1">
    <location>
        <begin position="91"/>
        <end position="113"/>
    </location>
</feature>
<feature type="transmembrane region" description="Helical" evidence="1">
    <location>
        <begin position="29"/>
        <end position="45"/>
    </location>
</feature>
<protein>
    <submittedName>
        <fullName evidence="2">DUF1294 domain-containing protein</fullName>
    </submittedName>
</protein>
<evidence type="ECO:0000313" key="2">
    <source>
        <dbReference type="EMBL" id="TFV96429.1"/>
    </source>
</evidence>
<name>A0A4Y9QVA6_9MICO</name>
<dbReference type="InterPro" id="IPR012156">
    <property type="entry name" value="Cold_shock_CspA"/>
</dbReference>
<keyword evidence="3" id="KW-1185">Reference proteome</keyword>
<dbReference type="RefSeq" id="WP_135121119.1">
    <property type="nucleotide sequence ID" value="NZ_SPQZ01000005.1"/>
</dbReference>
<sequence length="115" mass="12730">MAGWVWLVAFAVFYVVVLLLWSVPLYVDALYVAGSALSCVLYGIDKRAAVAGRRRIPEATLHLVAVLGGWPGAVVAQTVFRHKTQKRSFRLRFWATVIVNVIAFVVVTTPLVFGR</sequence>
<gene>
    <name evidence="2" type="ORF">E4M00_14020</name>
</gene>
<proteinExistence type="predicted"/>
<keyword evidence="1" id="KW-0472">Membrane</keyword>
<feature type="transmembrane region" description="Helical" evidence="1">
    <location>
        <begin position="5"/>
        <end position="23"/>
    </location>
</feature>
<dbReference type="AlphaFoldDB" id="A0A4Y9QVA6"/>
<evidence type="ECO:0000256" key="1">
    <source>
        <dbReference type="SAM" id="Phobius"/>
    </source>
</evidence>
<accession>A0A4Y9QVA6</accession>
<organism evidence="2 3">
    <name type="scientific">Orlajensenia leifsoniae</name>
    <dbReference type="NCBI Taxonomy" id="2561933"/>
    <lineage>
        <taxon>Bacteria</taxon>
        <taxon>Bacillati</taxon>
        <taxon>Actinomycetota</taxon>
        <taxon>Actinomycetes</taxon>
        <taxon>Micrococcales</taxon>
        <taxon>Microbacteriaceae</taxon>
        <taxon>Orlajensenia</taxon>
    </lineage>
</organism>
<dbReference type="EMBL" id="SPQZ01000005">
    <property type="protein sequence ID" value="TFV96429.1"/>
    <property type="molecule type" value="Genomic_DNA"/>
</dbReference>
<comment type="caution">
    <text evidence="2">The sequence shown here is derived from an EMBL/GenBank/DDBJ whole genome shotgun (WGS) entry which is preliminary data.</text>
</comment>
<dbReference type="InterPro" id="IPR010718">
    <property type="entry name" value="DUF1294"/>
</dbReference>
<keyword evidence="1" id="KW-0812">Transmembrane</keyword>
<dbReference type="Pfam" id="PF06961">
    <property type="entry name" value="DUF1294"/>
    <property type="match status" value="1"/>
</dbReference>
<dbReference type="Proteomes" id="UP000298127">
    <property type="component" value="Unassembled WGS sequence"/>
</dbReference>
<dbReference type="GO" id="GO:0003676">
    <property type="term" value="F:nucleic acid binding"/>
    <property type="evidence" value="ECO:0007669"/>
    <property type="project" value="InterPro"/>
</dbReference>